<reference evidence="2 3" key="1">
    <citation type="journal article" date="2020" name="Nature">
        <title>Six reference-quality genomes reveal evolution of bat adaptations.</title>
        <authorList>
            <person name="Jebb D."/>
            <person name="Huang Z."/>
            <person name="Pippel M."/>
            <person name="Hughes G.M."/>
            <person name="Lavrichenko K."/>
            <person name="Devanna P."/>
            <person name="Winkler S."/>
            <person name="Jermiin L.S."/>
            <person name="Skirmuntt E.C."/>
            <person name="Katzourakis A."/>
            <person name="Burkitt-Gray L."/>
            <person name="Ray D.A."/>
            <person name="Sullivan K.A.M."/>
            <person name="Roscito J.G."/>
            <person name="Kirilenko B.M."/>
            <person name="Davalos L.M."/>
            <person name="Corthals A.P."/>
            <person name="Power M.L."/>
            <person name="Jones G."/>
            <person name="Ransome R.D."/>
            <person name="Dechmann D.K.N."/>
            <person name="Locatelli A.G."/>
            <person name="Puechmaille S.J."/>
            <person name="Fedrigo O."/>
            <person name="Jarvis E.D."/>
            <person name="Hiller M."/>
            <person name="Vernes S.C."/>
            <person name="Myers E.W."/>
            <person name="Teeling E.C."/>
        </authorList>
    </citation>
    <scope>NUCLEOTIDE SEQUENCE [LARGE SCALE GENOMIC DNA]</scope>
    <source>
        <strain evidence="2">MRouAeg1</strain>
        <tissue evidence="2">Muscle</tissue>
    </source>
</reference>
<dbReference type="Proteomes" id="UP000593571">
    <property type="component" value="Unassembled WGS sequence"/>
</dbReference>
<gene>
    <name evidence="2" type="ORF">HJG63_009760</name>
</gene>
<evidence type="ECO:0000256" key="1">
    <source>
        <dbReference type="SAM" id="MobiDB-lite"/>
    </source>
</evidence>
<dbReference type="EMBL" id="JACASE010000017">
    <property type="protein sequence ID" value="KAF6397093.1"/>
    <property type="molecule type" value="Genomic_DNA"/>
</dbReference>
<comment type="caution">
    <text evidence="2">The sequence shown here is derived from an EMBL/GenBank/DDBJ whole genome shotgun (WGS) entry which is preliminary data.</text>
</comment>
<organism evidence="2 3">
    <name type="scientific">Rousettus aegyptiacus</name>
    <name type="common">Egyptian fruit bat</name>
    <name type="synonym">Pteropus aegyptiacus</name>
    <dbReference type="NCBI Taxonomy" id="9407"/>
    <lineage>
        <taxon>Eukaryota</taxon>
        <taxon>Metazoa</taxon>
        <taxon>Chordata</taxon>
        <taxon>Craniata</taxon>
        <taxon>Vertebrata</taxon>
        <taxon>Euteleostomi</taxon>
        <taxon>Mammalia</taxon>
        <taxon>Eutheria</taxon>
        <taxon>Laurasiatheria</taxon>
        <taxon>Chiroptera</taxon>
        <taxon>Yinpterochiroptera</taxon>
        <taxon>Pteropodoidea</taxon>
        <taxon>Pteropodidae</taxon>
        <taxon>Rousettinae</taxon>
        <taxon>Rousettus</taxon>
    </lineage>
</organism>
<feature type="region of interest" description="Disordered" evidence="1">
    <location>
        <begin position="70"/>
        <end position="90"/>
    </location>
</feature>
<evidence type="ECO:0000313" key="3">
    <source>
        <dbReference type="Proteomes" id="UP000593571"/>
    </source>
</evidence>
<protein>
    <submittedName>
        <fullName evidence="2">Uncharacterized protein</fullName>
    </submittedName>
</protein>
<proteinExistence type="predicted"/>
<dbReference type="AlphaFoldDB" id="A0A7J8BE43"/>
<keyword evidence="3" id="KW-1185">Reference proteome</keyword>
<evidence type="ECO:0000313" key="2">
    <source>
        <dbReference type="EMBL" id="KAF6397093.1"/>
    </source>
</evidence>
<name>A0A7J8BE43_ROUAE</name>
<sequence length="156" mass="16686">MPRNQPRWNSAADNTTARCSPFTGGCAAHAALWRPGRGAVPTWARLCPGSQMGTCETCYDLRSQSLPPTFHGPKHVHGQAGRRGIEARGTRGPWARPAVTAGHEPVIQPPTARATESGGPGAGPTRAHRASAQGQKWIPTRGHSCSLRRVLGKWPF</sequence>
<feature type="region of interest" description="Disordered" evidence="1">
    <location>
        <begin position="108"/>
        <end position="135"/>
    </location>
</feature>
<accession>A0A7J8BE43</accession>